<evidence type="ECO:0000256" key="1">
    <source>
        <dbReference type="SAM" id="MobiDB-lite"/>
    </source>
</evidence>
<reference evidence="3 4" key="1">
    <citation type="submission" date="2016-11" db="EMBL/GenBank/DDBJ databases">
        <authorList>
            <person name="Jaros S."/>
            <person name="Januszkiewicz K."/>
            <person name="Wedrychowicz H."/>
        </authorList>
    </citation>
    <scope>NUCLEOTIDE SEQUENCE [LARGE SCALE GENOMIC DNA]</scope>
    <source>
        <strain evidence="3 4">DSM 19980</strain>
    </source>
</reference>
<feature type="compositionally biased region" description="Polar residues" evidence="1">
    <location>
        <begin position="1"/>
        <end position="13"/>
    </location>
</feature>
<protein>
    <submittedName>
        <fullName evidence="3">Uncharacterized protein</fullName>
    </submittedName>
</protein>
<gene>
    <name evidence="3" type="ORF">SAMN02745148_03106</name>
</gene>
<dbReference type="OrthoDB" id="65739at2"/>
<dbReference type="Proteomes" id="UP000184346">
    <property type="component" value="Unassembled WGS sequence"/>
</dbReference>
<name>A0A1M5D1R0_9GAMM</name>
<keyword evidence="2" id="KW-0472">Membrane</keyword>
<sequence>MSENGKSSNSDTAMSLDPKNQRGQCSNESSPTTGAMREPGSGFRTLLAATFVVFLGYGTVLPILPLFLGQVLSVVGESDVSLHTGLLRVSRLNGVYGLLPIHDHALLSPDYLVGRIGGILADELNKQQPQRRCRFPSW</sequence>
<organism evidence="3 4">
    <name type="scientific">Modicisalibacter ilicicola DSM 19980</name>
    <dbReference type="NCBI Taxonomy" id="1121942"/>
    <lineage>
        <taxon>Bacteria</taxon>
        <taxon>Pseudomonadati</taxon>
        <taxon>Pseudomonadota</taxon>
        <taxon>Gammaproteobacteria</taxon>
        <taxon>Oceanospirillales</taxon>
        <taxon>Halomonadaceae</taxon>
        <taxon>Modicisalibacter</taxon>
    </lineage>
</organism>
<accession>A0A1M5D1R0</accession>
<evidence type="ECO:0000256" key="2">
    <source>
        <dbReference type="SAM" id="Phobius"/>
    </source>
</evidence>
<feature type="region of interest" description="Disordered" evidence="1">
    <location>
        <begin position="1"/>
        <end position="39"/>
    </location>
</feature>
<feature type="transmembrane region" description="Helical" evidence="2">
    <location>
        <begin position="46"/>
        <end position="68"/>
    </location>
</feature>
<dbReference type="AlphaFoldDB" id="A0A1M5D1R0"/>
<dbReference type="EMBL" id="FQUJ01000015">
    <property type="protein sequence ID" value="SHF60765.1"/>
    <property type="molecule type" value="Genomic_DNA"/>
</dbReference>
<evidence type="ECO:0000313" key="3">
    <source>
        <dbReference type="EMBL" id="SHF60765.1"/>
    </source>
</evidence>
<dbReference type="STRING" id="1121942.SAMN02745148_03106"/>
<keyword evidence="2" id="KW-0812">Transmembrane</keyword>
<evidence type="ECO:0000313" key="4">
    <source>
        <dbReference type="Proteomes" id="UP000184346"/>
    </source>
</evidence>
<dbReference type="RefSeq" id="WP_139249149.1">
    <property type="nucleotide sequence ID" value="NZ_FQUJ01000015.1"/>
</dbReference>
<feature type="compositionally biased region" description="Polar residues" evidence="1">
    <location>
        <begin position="21"/>
        <end position="33"/>
    </location>
</feature>
<keyword evidence="4" id="KW-1185">Reference proteome</keyword>
<keyword evidence="2" id="KW-1133">Transmembrane helix</keyword>
<proteinExistence type="predicted"/>